<evidence type="ECO:0000313" key="2">
    <source>
        <dbReference type="Proteomes" id="UP001221757"/>
    </source>
</evidence>
<dbReference type="SUPFAM" id="SSF52540">
    <property type="entry name" value="P-loop containing nucleoside triphosphate hydrolases"/>
    <property type="match status" value="1"/>
</dbReference>
<comment type="caution">
    <text evidence="1">The sequence shown here is derived from an EMBL/GenBank/DDBJ whole genome shotgun (WGS) entry which is preliminary data.</text>
</comment>
<evidence type="ECO:0000313" key="1">
    <source>
        <dbReference type="EMBL" id="KAJ7670546.1"/>
    </source>
</evidence>
<dbReference type="AlphaFoldDB" id="A0AAD7CYW3"/>
<dbReference type="Proteomes" id="UP001221757">
    <property type="component" value="Unassembled WGS sequence"/>
</dbReference>
<accession>A0AAD7CYW3</accession>
<protein>
    <submittedName>
        <fullName evidence="1">Uncharacterized protein</fullName>
    </submittedName>
</protein>
<gene>
    <name evidence="1" type="ORF">B0H17DRAFT_1209281</name>
</gene>
<reference evidence="1" key="1">
    <citation type="submission" date="2023-03" db="EMBL/GenBank/DDBJ databases">
        <title>Massive genome expansion in bonnet fungi (Mycena s.s.) driven by repeated elements and novel gene families across ecological guilds.</title>
        <authorList>
            <consortium name="Lawrence Berkeley National Laboratory"/>
            <person name="Harder C.B."/>
            <person name="Miyauchi S."/>
            <person name="Viragh M."/>
            <person name="Kuo A."/>
            <person name="Thoen E."/>
            <person name="Andreopoulos B."/>
            <person name="Lu D."/>
            <person name="Skrede I."/>
            <person name="Drula E."/>
            <person name="Henrissat B."/>
            <person name="Morin E."/>
            <person name="Kohler A."/>
            <person name="Barry K."/>
            <person name="LaButti K."/>
            <person name="Morin E."/>
            <person name="Salamov A."/>
            <person name="Lipzen A."/>
            <person name="Mereny Z."/>
            <person name="Hegedus B."/>
            <person name="Baldrian P."/>
            <person name="Stursova M."/>
            <person name="Weitz H."/>
            <person name="Taylor A."/>
            <person name="Grigoriev I.V."/>
            <person name="Nagy L.G."/>
            <person name="Martin F."/>
            <person name="Kauserud H."/>
        </authorList>
    </citation>
    <scope>NUCLEOTIDE SEQUENCE</scope>
    <source>
        <strain evidence="1">CBHHK067</strain>
    </source>
</reference>
<sequence>MPTARSNIALYAHRHKKHAEARNALIAEVHMALATLGDKDCTMIFCRKRDMAEKMAAVFDTDTYLAPGLNYAHVRYIFMLERPAALFDYQQQVKRSGRDNNCAESSLHTSEEDSWRIPSSTTDITLGVPELEELATNPDIC</sequence>
<organism evidence="1 2">
    <name type="scientific">Mycena rosella</name>
    <name type="common">Pink bonnet</name>
    <name type="synonym">Agaricus rosellus</name>
    <dbReference type="NCBI Taxonomy" id="1033263"/>
    <lineage>
        <taxon>Eukaryota</taxon>
        <taxon>Fungi</taxon>
        <taxon>Dikarya</taxon>
        <taxon>Basidiomycota</taxon>
        <taxon>Agaricomycotina</taxon>
        <taxon>Agaricomycetes</taxon>
        <taxon>Agaricomycetidae</taxon>
        <taxon>Agaricales</taxon>
        <taxon>Marasmiineae</taxon>
        <taxon>Mycenaceae</taxon>
        <taxon>Mycena</taxon>
    </lineage>
</organism>
<name>A0AAD7CYW3_MYCRO</name>
<dbReference type="CDD" id="cd18785">
    <property type="entry name" value="SF2_C"/>
    <property type="match status" value="1"/>
</dbReference>
<dbReference type="InterPro" id="IPR027417">
    <property type="entry name" value="P-loop_NTPase"/>
</dbReference>
<proteinExistence type="predicted"/>
<dbReference type="EMBL" id="JARKIE010000179">
    <property type="protein sequence ID" value="KAJ7670546.1"/>
    <property type="molecule type" value="Genomic_DNA"/>
</dbReference>
<keyword evidence="2" id="KW-1185">Reference proteome</keyword>